<evidence type="ECO:0000313" key="4">
    <source>
        <dbReference type="Proteomes" id="UP000228531"/>
    </source>
</evidence>
<dbReference type="PRINTS" id="PR00081">
    <property type="entry name" value="GDHRDH"/>
</dbReference>
<dbReference type="InterPro" id="IPR036291">
    <property type="entry name" value="NAD(P)-bd_dom_sf"/>
</dbReference>
<proteinExistence type="inferred from homology"/>
<evidence type="ECO:0000313" key="3">
    <source>
        <dbReference type="EMBL" id="PJI92909.1"/>
    </source>
</evidence>
<keyword evidence="2" id="KW-0560">Oxidoreductase</keyword>
<accession>A0A2M8WPP7</accession>
<dbReference type="AlphaFoldDB" id="A0A2M8WPP7"/>
<dbReference type="RefSeq" id="WP_100367677.1">
    <property type="nucleotide sequence ID" value="NZ_PGTY01000001.1"/>
</dbReference>
<dbReference type="EMBL" id="PGTY01000001">
    <property type="protein sequence ID" value="PJI92909.1"/>
    <property type="molecule type" value="Genomic_DNA"/>
</dbReference>
<dbReference type="OrthoDB" id="9774430at2"/>
<dbReference type="InterPro" id="IPR002347">
    <property type="entry name" value="SDR_fam"/>
</dbReference>
<protein>
    <submittedName>
        <fullName evidence="3">NAD(P)-dependent dehydrogenase (Short-subunit alcohol dehydrogenase family)</fullName>
    </submittedName>
</protein>
<keyword evidence="4" id="KW-1185">Reference proteome</keyword>
<reference evidence="3 4" key="1">
    <citation type="submission" date="2017-11" db="EMBL/GenBank/DDBJ databases">
        <title>Genomic Encyclopedia of Archaeal and Bacterial Type Strains, Phase II (KMG-II): From Individual Species to Whole Genera.</title>
        <authorList>
            <person name="Goeker M."/>
        </authorList>
    </citation>
    <scope>NUCLEOTIDE SEQUENCE [LARGE SCALE GENOMIC DNA]</scope>
    <source>
        <strain evidence="3 4">DSM 29128</strain>
    </source>
</reference>
<dbReference type="FunFam" id="3.40.50.720:FF:000084">
    <property type="entry name" value="Short-chain dehydrogenase reductase"/>
    <property type="match status" value="1"/>
</dbReference>
<dbReference type="Pfam" id="PF13561">
    <property type="entry name" value="adh_short_C2"/>
    <property type="match status" value="1"/>
</dbReference>
<dbReference type="Proteomes" id="UP000228531">
    <property type="component" value="Unassembled WGS sequence"/>
</dbReference>
<sequence length="540" mass="57908">MKDQFYDSSIETLPQQHVRELSDEAWGQRVAFGRQMVSDVTLREGHGLTRRQVLVEALCNTPDKDMLHDPLCAARYVSSVDSVDLRRLLPVLLFHGTGTASWTLTVKIDAVAALCMGDVANAERAAFKAALTRATQLPVFDNIQDYLSAGVLLDSALCLQEGWYIARGLTRQVVAAGLADVVDKLVLLTGQRQLQTITTSQAIADCRADLGGGKRQSVVIWEEDTGHHARATAHTPQGAQHRLSQWQFAKALAPSDRCGRNYDLPPCTDIDRAAVPFLGHCAIVTGASSGIGRATAIELAGLGANVFAADIDTNGLEALSEGLEKTETPLQGQMTCDMSDEDAVKKMMDAAVTTLGGLDHVVSNAGRGSTGFLRQMNRHDWDVTLAQNATSHFFLTQWALDYLEKQGMGGAIVYIASKTAVAPGPGFGAYAIAKAAELQLARVAAIEGGAFGVRANVVNPGAIFSDSKFWTQDICEERSHLNAVPVDSVAKYYADRNLLCTEVKPDDVARAVTFLLSDNASKTTGCILTVDGGDDGAFPR</sequence>
<dbReference type="PANTHER" id="PTHR43669:SF8">
    <property type="entry name" value="SHORT-CHAIN TYPE DEHYDROGENASE_REDUCTASE-RELATED"/>
    <property type="match status" value="1"/>
</dbReference>
<dbReference type="Gene3D" id="3.40.50.720">
    <property type="entry name" value="NAD(P)-binding Rossmann-like Domain"/>
    <property type="match status" value="1"/>
</dbReference>
<dbReference type="SUPFAM" id="SSF51735">
    <property type="entry name" value="NAD(P)-binding Rossmann-fold domains"/>
    <property type="match status" value="1"/>
</dbReference>
<evidence type="ECO:0000256" key="2">
    <source>
        <dbReference type="ARBA" id="ARBA00023002"/>
    </source>
</evidence>
<evidence type="ECO:0000256" key="1">
    <source>
        <dbReference type="ARBA" id="ARBA00006484"/>
    </source>
</evidence>
<organism evidence="3 4">
    <name type="scientific">Yoonia maricola</name>
    <dbReference type="NCBI Taxonomy" id="420999"/>
    <lineage>
        <taxon>Bacteria</taxon>
        <taxon>Pseudomonadati</taxon>
        <taxon>Pseudomonadota</taxon>
        <taxon>Alphaproteobacteria</taxon>
        <taxon>Rhodobacterales</taxon>
        <taxon>Paracoccaceae</taxon>
        <taxon>Yoonia</taxon>
    </lineage>
</organism>
<comment type="caution">
    <text evidence="3">The sequence shown here is derived from an EMBL/GenBank/DDBJ whole genome shotgun (WGS) entry which is preliminary data.</text>
</comment>
<name>A0A2M8WPP7_9RHOB</name>
<comment type="similarity">
    <text evidence="1">Belongs to the short-chain dehydrogenases/reductases (SDR) family.</text>
</comment>
<dbReference type="GO" id="GO:0016491">
    <property type="term" value="F:oxidoreductase activity"/>
    <property type="evidence" value="ECO:0007669"/>
    <property type="project" value="UniProtKB-KW"/>
</dbReference>
<dbReference type="PANTHER" id="PTHR43669">
    <property type="entry name" value="5-KETO-D-GLUCONATE 5-REDUCTASE"/>
    <property type="match status" value="1"/>
</dbReference>
<gene>
    <name evidence="3" type="ORF">BC777_1774</name>
</gene>